<organism evidence="1 2">
    <name type="scientific">Empedobacter falsenii</name>
    <dbReference type="NCBI Taxonomy" id="343874"/>
    <lineage>
        <taxon>Bacteria</taxon>
        <taxon>Pseudomonadati</taxon>
        <taxon>Bacteroidota</taxon>
        <taxon>Flavobacteriia</taxon>
        <taxon>Flavobacteriales</taxon>
        <taxon>Weeksellaceae</taxon>
        <taxon>Empedobacter</taxon>
    </lineage>
</organism>
<proteinExistence type="predicted"/>
<dbReference type="Proteomes" id="UP000254737">
    <property type="component" value="Unassembled WGS sequence"/>
</dbReference>
<protein>
    <submittedName>
        <fullName evidence="1">Uncharacterized protein</fullName>
    </submittedName>
</protein>
<sequence length="178" mass="21383">MSTILPVDIKPYLVHVLFKLFEGKEFVYNGKKVKTIKVDLSSSVGRWLRSHCIKANRPTKPKFYNLVMEMPNCATDKWKGTAHQYVNGRNHFLKLPEEFVDDFNHFLEDIYRTRVCAFLEGYEMHGTIKQGIRDFMKKYDLEEYDQTLESIERLYMREKENTTKFERFQHKWTHNMAQ</sequence>
<name>A0A376G0S2_9FLAO</name>
<accession>A0A376G0S2</accession>
<gene>
    <name evidence="1" type="ORF">NCTC13456_00290</name>
</gene>
<dbReference type="EMBL" id="UFXS01000001">
    <property type="protein sequence ID" value="STD53072.1"/>
    <property type="molecule type" value="Genomic_DNA"/>
</dbReference>
<evidence type="ECO:0000313" key="1">
    <source>
        <dbReference type="EMBL" id="STD53072.1"/>
    </source>
</evidence>
<dbReference type="RefSeq" id="WP_114998238.1">
    <property type="nucleotide sequence ID" value="NZ_UFXS01000001.1"/>
</dbReference>
<dbReference type="AlphaFoldDB" id="A0A376G0S2"/>
<evidence type="ECO:0000313" key="2">
    <source>
        <dbReference type="Proteomes" id="UP000254737"/>
    </source>
</evidence>
<reference evidence="1 2" key="1">
    <citation type="submission" date="2018-06" db="EMBL/GenBank/DDBJ databases">
        <authorList>
            <consortium name="Pathogen Informatics"/>
            <person name="Doyle S."/>
        </authorList>
    </citation>
    <scope>NUCLEOTIDE SEQUENCE [LARGE SCALE GENOMIC DNA]</scope>
    <source>
        <strain evidence="1 2">NCTC13456</strain>
    </source>
</reference>